<proteinExistence type="predicted"/>
<keyword evidence="2" id="KW-0472">Membrane</keyword>
<sequence>MKVGFPTPILSKFETYYWFLRVFVGFIMGLSTMQIRARVRNDACVGVQRRRPSPSKARCCDRADKTQVRDDTYHVGVQRRRRSPKSRAPFYPEHAPISSGTSMLGRGESWRAFPGRVSGRYASADMSASRSSCRTSSTPPSPTSCTPLTRSSMPKGVHMIFLTGTSIFIRDPTVLYAFLASRVSPPSTSTATCSLGAGKSQRMPRK</sequence>
<dbReference type="InParanoid" id="A0A2H3ETF2"/>
<feature type="compositionally biased region" description="Low complexity" evidence="1">
    <location>
        <begin position="129"/>
        <end position="150"/>
    </location>
</feature>
<feature type="region of interest" description="Disordered" evidence="1">
    <location>
        <begin position="184"/>
        <end position="206"/>
    </location>
</feature>
<evidence type="ECO:0000313" key="4">
    <source>
        <dbReference type="Proteomes" id="UP000217790"/>
    </source>
</evidence>
<name>A0A2H3ETF2_ARMGA</name>
<organism evidence="3 4">
    <name type="scientific">Armillaria gallica</name>
    <name type="common">Bulbous honey fungus</name>
    <name type="synonym">Armillaria bulbosa</name>
    <dbReference type="NCBI Taxonomy" id="47427"/>
    <lineage>
        <taxon>Eukaryota</taxon>
        <taxon>Fungi</taxon>
        <taxon>Dikarya</taxon>
        <taxon>Basidiomycota</taxon>
        <taxon>Agaricomycotina</taxon>
        <taxon>Agaricomycetes</taxon>
        <taxon>Agaricomycetidae</taxon>
        <taxon>Agaricales</taxon>
        <taxon>Marasmiineae</taxon>
        <taxon>Physalacriaceae</taxon>
        <taxon>Armillaria</taxon>
    </lineage>
</organism>
<reference evidence="4" key="1">
    <citation type="journal article" date="2017" name="Nat. Ecol. Evol.">
        <title>Genome expansion and lineage-specific genetic innovations in the forest pathogenic fungi Armillaria.</title>
        <authorList>
            <person name="Sipos G."/>
            <person name="Prasanna A.N."/>
            <person name="Walter M.C."/>
            <person name="O'Connor E."/>
            <person name="Balint B."/>
            <person name="Krizsan K."/>
            <person name="Kiss B."/>
            <person name="Hess J."/>
            <person name="Varga T."/>
            <person name="Slot J."/>
            <person name="Riley R."/>
            <person name="Boka B."/>
            <person name="Rigling D."/>
            <person name="Barry K."/>
            <person name="Lee J."/>
            <person name="Mihaltcheva S."/>
            <person name="LaButti K."/>
            <person name="Lipzen A."/>
            <person name="Waldron R."/>
            <person name="Moloney N.M."/>
            <person name="Sperisen C."/>
            <person name="Kredics L."/>
            <person name="Vagvoelgyi C."/>
            <person name="Patrignani A."/>
            <person name="Fitzpatrick D."/>
            <person name="Nagy I."/>
            <person name="Doyle S."/>
            <person name="Anderson J.B."/>
            <person name="Grigoriev I.V."/>
            <person name="Gueldener U."/>
            <person name="Muensterkoetter M."/>
            <person name="Nagy L.G."/>
        </authorList>
    </citation>
    <scope>NUCLEOTIDE SEQUENCE [LARGE SCALE GENOMIC DNA]</scope>
    <source>
        <strain evidence="4">Ar21-2</strain>
    </source>
</reference>
<keyword evidence="2" id="KW-1133">Transmembrane helix</keyword>
<accession>A0A2H3ETF2</accession>
<dbReference type="AlphaFoldDB" id="A0A2H3ETF2"/>
<dbReference type="Proteomes" id="UP000217790">
    <property type="component" value="Unassembled WGS sequence"/>
</dbReference>
<keyword evidence="4" id="KW-1185">Reference proteome</keyword>
<evidence type="ECO:0000313" key="3">
    <source>
        <dbReference type="EMBL" id="PBL03698.1"/>
    </source>
</evidence>
<evidence type="ECO:0000256" key="2">
    <source>
        <dbReference type="SAM" id="Phobius"/>
    </source>
</evidence>
<feature type="region of interest" description="Disordered" evidence="1">
    <location>
        <begin position="125"/>
        <end position="150"/>
    </location>
</feature>
<gene>
    <name evidence="3" type="ORF">ARMGADRAFT_28499</name>
</gene>
<feature type="compositionally biased region" description="Polar residues" evidence="1">
    <location>
        <begin position="184"/>
        <end position="193"/>
    </location>
</feature>
<feature type="transmembrane region" description="Helical" evidence="2">
    <location>
        <begin position="15"/>
        <end position="33"/>
    </location>
</feature>
<protein>
    <submittedName>
        <fullName evidence="3">Uncharacterized protein</fullName>
    </submittedName>
</protein>
<dbReference type="EMBL" id="KZ293644">
    <property type="protein sequence ID" value="PBL03698.1"/>
    <property type="molecule type" value="Genomic_DNA"/>
</dbReference>
<evidence type="ECO:0000256" key="1">
    <source>
        <dbReference type="SAM" id="MobiDB-lite"/>
    </source>
</evidence>
<keyword evidence="2" id="KW-0812">Transmembrane</keyword>